<evidence type="ECO:0000256" key="4">
    <source>
        <dbReference type="ARBA" id="ARBA00023239"/>
    </source>
</evidence>
<organism evidence="7 8">
    <name type="scientific">Ramlibacter terrae</name>
    <dbReference type="NCBI Taxonomy" id="2732511"/>
    <lineage>
        <taxon>Bacteria</taxon>
        <taxon>Pseudomonadati</taxon>
        <taxon>Pseudomonadota</taxon>
        <taxon>Betaproteobacteria</taxon>
        <taxon>Burkholderiales</taxon>
        <taxon>Comamonadaceae</taxon>
        <taxon>Ramlibacter</taxon>
    </lineage>
</organism>
<dbReference type="EMBL" id="CP053418">
    <property type="protein sequence ID" value="QJW85867.1"/>
    <property type="molecule type" value="Genomic_DNA"/>
</dbReference>
<feature type="compositionally biased region" description="Basic and acidic residues" evidence="5">
    <location>
        <begin position="175"/>
        <end position="184"/>
    </location>
</feature>
<keyword evidence="3" id="KW-0862">Zinc</keyword>
<evidence type="ECO:0000259" key="6">
    <source>
        <dbReference type="PROSITE" id="PS51891"/>
    </source>
</evidence>
<feature type="compositionally biased region" description="Basic and acidic residues" evidence="5">
    <location>
        <begin position="141"/>
        <end position="151"/>
    </location>
</feature>
<feature type="domain" description="CENP-V/GFA" evidence="6">
    <location>
        <begin position="4"/>
        <end position="120"/>
    </location>
</feature>
<proteinExistence type="inferred from homology"/>
<dbReference type="InterPro" id="IPR011057">
    <property type="entry name" value="Mss4-like_sf"/>
</dbReference>
<dbReference type="SUPFAM" id="SSF51316">
    <property type="entry name" value="Mss4-like"/>
    <property type="match status" value="1"/>
</dbReference>
<evidence type="ECO:0000313" key="8">
    <source>
        <dbReference type="Proteomes" id="UP000500826"/>
    </source>
</evidence>
<reference evidence="7 8" key="1">
    <citation type="submission" date="2020-05" db="EMBL/GenBank/DDBJ databases">
        <title>Ramlibacter rhizophilus sp. nov., isolated from rhizosphere soil of national flower Mugunghwa from South Korea.</title>
        <authorList>
            <person name="Zheng-Fei Y."/>
            <person name="Huan T."/>
        </authorList>
    </citation>
    <scope>NUCLEOTIDE SEQUENCE [LARGE SCALE GENOMIC DNA]</scope>
    <source>
        <strain evidence="7 8">H242</strain>
    </source>
</reference>
<dbReference type="Gene3D" id="3.90.1590.10">
    <property type="entry name" value="glutathione-dependent formaldehyde- activating enzyme (gfa)"/>
    <property type="match status" value="1"/>
</dbReference>
<dbReference type="Pfam" id="PF04828">
    <property type="entry name" value="GFA"/>
    <property type="match status" value="1"/>
</dbReference>
<feature type="region of interest" description="Disordered" evidence="5">
    <location>
        <begin position="130"/>
        <end position="184"/>
    </location>
</feature>
<evidence type="ECO:0000256" key="1">
    <source>
        <dbReference type="ARBA" id="ARBA00005495"/>
    </source>
</evidence>
<evidence type="ECO:0000256" key="2">
    <source>
        <dbReference type="ARBA" id="ARBA00022723"/>
    </source>
</evidence>
<accession>A0ABX6P813</accession>
<dbReference type="PROSITE" id="PS51891">
    <property type="entry name" value="CENP_V_GFA"/>
    <property type="match status" value="1"/>
</dbReference>
<keyword evidence="4" id="KW-0456">Lyase</keyword>
<dbReference type="PANTHER" id="PTHR33337:SF40">
    <property type="entry name" value="CENP-V_GFA DOMAIN-CONTAINING PROTEIN-RELATED"/>
    <property type="match status" value="1"/>
</dbReference>
<keyword evidence="8" id="KW-1185">Reference proteome</keyword>
<protein>
    <submittedName>
        <fullName evidence="7">GFA family protein</fullName>
    </submittedName>
</protein>
<gene>
    <name evidence="7" type="ORF">HK414_18975</name>
</gene>
<evidence type="ECO:0000256" key="3">
    <source>
        <dbReference type="ARBA" id="ARBA00022833"/>
    </source>
</evidence>
<dbReference type="InterPro" id="IPR006913">
    <property type="entry name" value="CENP-V/GFA"/>
</dbReference>
<evidence type="ECO:0000256" key="5">
    <source>
        <dbReference type="SAM" id="MobiDB-lite"/>
    </source>
</evidence>
<dbReference type="Proteomes" id="UP000500826">
    <property type="component" value="Chromosome"/>
</dbReference>
<reference evidence="7 8" key="2">
    <citation type="submission" date="2020-05" db="EMBL/GenBank/DDBJ databases">
        <authorList>
            <person name="Khan S.A."/>
            <person name="Jeon C.O."/>
            <person name="Chun B.H."/>
        </authorList>
    </citation>
    <scope>NUCLEOTIDE SEQUENCE [LARGE SCALE GENOMIC DNA]</scope>
    <source>
        <strain evidence="7 8">H242</strain>
    </source>
</reference>
<evidence type="ECO:0000313" key="7">
    <source>
        <dbReference type="EMBL" id="QJW85867.1"/>
    </source>
</evidence>
<sequence length="184" mass="19467">MKSYSGGCLCGAVRYRITSDPGPSRVCWCKDCQHISSNGTVNAVFPSASIEVTGTPAGYDKTADSGNTVTRRFCATCGSQLFSDSTGRPGLTVVRVGTLDDPSAIRPTANIWAASAPGWACLDAGLDRFEGAPAPPAPRRGSRDEDRRRAQCGDGAAGHHRGTAPRLRFVPGGRQDLRDRSARQ</sequence>
<name>A0ABX6P813_9BURK</name>
<keyword evidence="2" id="KW-0479">Metal-binding</keyword>
<comment type="similarity">
    <text evidence="1">Belongs to the Gfa family.</text>
</comment>
<dbReference type="PANTHER" id="PTHR33337">
    <property type="entry name" value="GFA DOMAIN-CONTAINING PROTEIN"/>
    <property type="match status" value="1"/>
</dbReference>